<dbReference type="GO" id="GO:0008725">
    <property type="term" value="F:DNA-3-methyladenine glycosylase activity"/>
    <property type="evidence" value="ECO:0007669"/>
    <property type="project" value="InterPro"/>
</dbReference>
<dbReference type="Gene3D" id="1.10.340.30">
    <property type="entry name" value="Hypothetical protein, domain 2"/>
    <property type="match status" value="1"/>
</dbReference>
<dbReference type="InterPro" id="IPR052891">
    <property type="entry name" value="DNA-3mA_glycosylase"/>
</dbReference>
<dbReference type="InterPro" id="IPR005019">
    <property type="entry name" value="Adenine_glyco"/>
</dbReference>
<dbReference type="AlphaFoldDB" id="W5Y4U1"/>
<dbReference type="eggNOG" id="COG2818">
    <property type="taxonomic scope" value="Bacteria"/>
</dbReference>
<evidence type="ECO:0000313" key="1">
    <source>
        <dbReference type="EMBL" id="AHI21508.1"/>
    </source>
</evidence>
<sequence>MDLSARGLVRGEDGRVRPVWASLDELQREYYDFEWGAPVRSEQGIYERLCLEGFQSGLSWATVLRKRPAFREVFAGFDPDAVAAFDEEVVEALMADARIIRNRRKITAAINNAQATVALRGDGGLAELVWGFVPAEHARPESAKSVQSTSPESVAMAKALKTAGFRFVGPTTCYALMQALGMVDDRIVGASPLIRG</sequence>
<dbReference type="PANTHER" id="PTHR30037:SF4">
    <property type="entry name" value="DNA-3-METHYLADENINE GLYCOSYLASE I"/>
    <property type="match status" value="1"/>
</dbReference>
<dbReference type="PATRIC" id="fig|1224164.3.peg.112"/>
<dbReference type="SUPFAM" id="SSF48150">
    <property type="entry name" value="DNA-glycosylase"/>
    <property type="match status" value="1"/>
</dbReference>
<reference evidence="1 2" key="1">
    <citation type="submission" date="2013-02" db="EMBL/GenBank/DDBJ databases">
        <title>The complete genome sequence of Corynebacterium vitaeruminis DSM 20294.</title>
        <authorList>
            <person name="Ruckert C."/>
            <person name="Albersmeier A."/>
            <person name="Kalinowski J."/>
        </authorList>
    </citation>
    <scope>NUCLEOTIDE SEQUENCE [LARGE SCALE GENOMIC DNA]</scope>
    <source>
        <strain evidence="2">ATCC 10234</strain>
    </source>
</reference>
<dbReference type="GO" id="GO:0006284">
    <property type="term" value="P:base-excision repair"/>
    <property type="evidence" value="ECO:0007669"/>
    <property type="project" value="InterPro"/>
</dbReference>
<keyword evidence="2" id="KW-1185">Reference proteome</keyword>
<dbReference type="PANTHER" id="PTHR30037">
    <property type="entry name" value="DNA-3-METHYLADENINE GLYCOSYLASE 1"/>
    <property type="match status" value="1"/>
</dbReference>
<dbReference type="Proteomes" id="UP000019222">
    <property type="component" value="Chromosome"/>
</dbReference>
<accession>W5Y4U1</accession>
<dbReference type="Pfam" id="PF03352">
    <property type="entry name" value="Adenine_glyco"/>
    <property type="match status" value="1"/>
</dbReference>
<dbReference type="STRING" id="1224164.B843_00560"/>
<protein>
    <submittedName>
        <fullName evidence="1">3-methyladenine DNA glycosylase</fullName>
    </submittedName>
</protein>
<gene>
    <name evidence="1" type="ORF">B843_00560</name>
</gene>
<organism evidence="1 2">
    <name type="scientific">Corynebacterium vitaeruminis DSM 20294</name>
    <dbReference type="NCBI Taxonomy" id="1224164"/>
    <lineage>
        <taxon>Bacteria</taxon>
        <taxon>Bacillati</taxon>
        <taxon>Actinomycetota</taxon>
        <taxon>Actinomycetes</taxon>
        <taxon>Mycobacteriales</taxon>
        <taxon>Corynebacteriaceae</taxon>
        <taxon>Corynebacterium</taxon>
    </lineage>
</organism>
<dbReference type="KEGG" id="cvt:B843_00560"/>
<evidence type="ECO:0000313" key="2">
    <source>
        <dbReference type="Proteomes" id="UP000019222"/>
    </source>
</evidence>
<dbReference type="HOGENOM" id="CLU_083758_0_0_11"/>
<dbReference type="InterPro" id="IPR011257">
    <property type="entry name" value="DNA_glycosylase"/>
</dbReference>
<dbReference type="EMBL" id="CP004353">
    <property type="protein sequence ID" value="AHI21508.1"/>
    <property type="molecule type" value="Genomic_DNA"/>
</dbReference>
<name>W5Y4U1_9CORY</name>
<proteinExistence type="predicted"/>